<dbReference type="PANTHER" id="PTHR47623">
    <property type="entry name" value="OS09G0287300 PROTEIN"/>
    <property type="match status" value="1"/>
</dbReference>
<gene>
    <name evidence="1" type="ORF">ACFFQV_02630</name>
</gene>
<dbReference type="InterPro" id="IPR029033">
    <property type="entry name" value="His_PPase_superfam"/>
</dbReference>
<keyword evidence="2" id="KW-1185">Reference proteome</keyword>
<name>A0ABV5SNY2_9MICO</name>
<dbReference type="EMBL" id="JBHMBL010000001">
    <property type="protein sequence ID" value="MFB9641176.1"/>
    <property type="molecule type" value="Genomic_DNA"/>
</dbReference>
<accession>A0ABV5SNY2</accession>
<dbReference type="PANTHER" id="PTHR47623:SF1">
    <property type="entry name" value="OS09G0287300 PROTEIN"/>
    <property type="match status" value="1"/>
</dbReference>
<dbReference type="SUPFAM" id="SSF53254">
    <property type="entry name" value="Phosphoglycerate mutase-like"/>
    <property type="match status" value="1"/>
</dbReference>
<organism evidence="1 2">
    <name type="scientific">Agromyces lapidis</name>
    <dbReference type="NCBI Taxonomy" id="279574"/>
    <lineage>
        <taxon>Bacteria</taxon>
        <taxon>Bacillati</taxon>
        <taxon>Actinomycetota</taxon>
        <taxon>Actinomycetes</taxon>
        <taxon>Micrococcales</taxon>
        <taxon>Microbacteriaceae</taxon>
        <taxon>Agromyces</taxon>
    </lineage>
</organism>
<sequence length="161" mass="17320">MKTLYLVRHAKSDWGDPLLDDHDRPLNDRGLRDAPAMGRRLAERGVRPDRIVTSTAVRARSTARLLARTLGIGDDHVVEERKLYAASDRSILAVAAGLDDALDVAMLVGHNPGMSDAVGELTGEWVELPTCAVVECRVGVDAWAELVEGTGELVGVDTPKG</sequence>
<evidence type="ECO:0000313" key="1">
    <source>
        <dbReference type="EMBL" id="MFB9641176.1"/>
    </source>
</evidence>
<protein>
    <submittedName>
        <fullName evidence="1">Histidine phosphatase family protein</fullName>
    </submittedName>
</protein>
<dbReference type="RefSeq" id="WP_170296236.1">
    <property type="nucleotide sequence ID" value="NZ_BAAANI010000008.1"/>
</dbReference>
<dbReference type="CDD" id="cd07067">
    <property type="entry name" value="HP_PGM_like"/>
    <property type="match status" value="1"/>
</dbReference>
<dbReference type="Proteomes" id="UP001589667">
    <property type="component" value="Unassembled WGS sequence"/>
</dbReference>
<dbReference type="SMART" id="SM00855">
    <property type="entry name" value="PGAM"/>
    <property type="match status" value="1"/>
</dbReference>
<reference evidence="1 2" key="1">
    <citation type="submission" date="2024-09" db="EMBL/GenBank/DDBJ databases">
        <authorList>
            <person name="Sun Q."/>
            <person name="Mori K."/>
        </authorList>
    </citation>
    <scope>NUCLEOTIDE SEQUENCE [LARGE SCALE GENOMIC DNA]</scope>
    <source>
        <strain evidence="1 2">JCM 14321</strain>
    </source>
</reference>
<dbReference type="Gene3D" id="3.40.50.1240">
    <property type="entry name" value="Phosphoglycerate mutase-like"/>
    <property type="match status" value="1"/>
</dbReference>
<dbReference type="Pfam" id="PF00300">
    <property type="entry name" value="His_Phos_1"/>
    <property type="match status" value="1"/>
</dbReference>
<comment type="caution">
    <text evidence="1">The sequence shown here is derived from an EMBL/GenBank/DDBJ whole genome shotgun (WGS) entry which is preliminary data.</text>
</comment>
<evidence type="ECO:0000313" key="2">
    <source>
        <dbReference type="Proteomes" id="UP001589667"/>
    </source>
</evidence>
<dbReference type="InterPro" id="IPR013078">
    <property type="entry name" value="His_Pase_superF_clade-1"/>
</dbReference>
<proteinExistence type="predicted"/>